<reference evidence="2 3" key="1">
    <citation type="submission" date="2020-08" db="EMBL/GenBank/DDBJ databases">
        <title>Genomic Encyclopedia of Type Strains, Phase III (KMG-III): the genomes of soil and plant-associated and newly described type strains.</title>
        <authorList>
            <person name="Whitman W."/>
        </authorList>
    </citation>
    <scope>NUCLEOTIDE SEQUENCE [LARGE SCALE GENOMIC DNA]</scope>
    <source>
        <strain evidence="2 3">CECT 8640</strain>
    </source>
</reference>
<keyword evidence="3" id="KW-1185">Reference proteome</keyword>
<dbReference type="Proteomes" id="UP000547510">
    <property type="component" value="Unassembled WGS sequence"/>
</dbReference>
<feature type="transmembrane region" description="Helical" evidence="1">
    <location>
        <begin position="119"/>
        <end position="142"/>
    </location>
</feature>
<dbReference type="InterPro" id="IPR018750">
    <property type="entry name" value="DUF2306_membrane"/>
</dbReference>
<dbReference type="AlphaFoldDB" id="A0A841CEX3"/>
<name>A0A841CEX3_9PSEU</name>
<feature type="transmembrane region" description="Helical" evidence="1">
    <location>
        <begin position="154"/>
        <end position="177"/>
    </location>
</feature>
<proteinExistence type="predicted"/>
<accession>A0A841CEX3</accession>
<dbReference type="RefSeq" id="WP_184690342.1">
    <property type="nucleotide sequence ID" value="NZ_JACHJN010000003.1"/>
</dbReference>
<feature type="transmembrane region" description="Helical" evidence="1">
    <location>
        <begin position="53"/>
        <end position="72"/>
    </location>
</feature>
<evidence type="ECO:0000256" key="1">
    <source>
        <dbReference type="SAM" id="Phobius"/>
    </source>
</evidence>
<keyword evidence="1" id="KW-0472">Membrane</keyword>
<evidence type="ECO:0000313" key="2">
    <source>
        <dbReference type="EMBL" id="MBB5955503.1"/>
    </source>
</evidence>
<protein>
    <submittedName>
        <fullName evidence="2">Putative membrane protein</fullName>
    </submittedName>
</protein>
<feature type="transmembrane region" description="Helical" evidence="1">
    <location>
        <begin position="183"/>
        <end position="204"/>
    </location>
</feature>
<keyword evidence="1" id="KW-1133">Transmembrane helix</keyword>
<evidence type="ECO:0000313" key="3">
    <source>
        <dbReference type="Proteomes" id="UP000547510"/>
    </source>
</evidence>
<gene>
    <name evidence="2" type="ORF">FHS29_002084</name>
</gene>
<feature type="transmembrane region" description="Helical" evidence="1">
    <location>
        <begin position="92"/>
        <end position="113"/>
    </location>
</feature>
<organism evidence="2 3">
    <name type="scientific">Saccharothrix tamanrassetensis</name>
    <dbReference type="NCBI Taxonomy" id="1051531"/>
    <lineage>
        <taxon>Bacteria</taxon>
        <taxon>Bacillati</taxon>
        <taxon>Actinomycetota</taxon>
        <taxon>Actinomycetes</taxon>
        <taxon>Pseudonocardiales</taxon>
        <taxon>Pseudonocardiaceae</taxon>
        <taxon>Saccharothrix</taxon>
    </lineage>
</organism>
<dbReference type="EMBL" id="JACHJN010000003">
    <property type="protein sequence ID" value="MBB5955503.1"/>
    <property type="molecule type" value="Genomic_DNA"/>
</dbReference>
<comment type="caution">
    <text evidence="2">The sequence shown here is derived from an EMBL/GenBank/DDBJ whole genome shotgun (WGS) entry which is preliminary data.</text>
</comment>
<dbReference type="Pfam" id="PF10067">
    <property type="entry name" value="DUF2306"/>
    <property type="match status" value="1"/>
</dbReference>
<sequence length="221" mass="23701">MATMVSARRVVGFWWLALTAVAIAVFAPFPYLTAPLNDLGDSGLASHYATKPAWVHVVLYVHMVGSGLALLLSPVQLSSRLRARVPRLHRVVGRVTVVAMLVGGTAGGVLAPMSVAGVVGAFGFGLLAVLSVAFPVLGFVAIRRGDVAGHRQWMLRAFAMVYAGVMLRVGIAVLMPLTGDFMSAYLLMPFGSWVPNLLLVEWVLWRERARGRVVVAPRTAV</sequence>
<feature type="transmembrane region" description="Helical" evidence="1">
    <location>
        <begin position="12"/>
        <end position="33"/>
    </location>
</feature>
<keyword evidence="1" id="KW-0812">Transmembrane</keyword>